<evidence type="ECO:0000256" key="1">
    <source>
        <dbReference type="SAM" id="MobiDB-lite"/>
    </source>
</evidence>
<organism evidence="2 3">
    <name type="scientific">Eumeta variegata</name>
    <name type="common">Bagworm moth</name>
    <name type="synonym">Eumeta japonica</name>
    <dbReference type="NCBI Taxonomy" id="151549"/>
    <lineage>
        <taxon>Eukaryota</taxon>
        <taxon>Metazoa</taxon>
        <taxon>Ecdysozoa</taxon>
        <taxon>Arthropoda</taxon>
        <taxon>Hexapoda</taxon>
        <taxon>Insecta</taxon>
        <taxon>Pterygota</taxon>
        <taxon>Neoptera</taxon>
        <taxon>Endopterygota</taxon>
        <taxon>Lepidoptera</taxon>
        <taxon>Glossata</taxon>
        <taxon>Ditrysia</taxon>
        <taxon>Tineoidea</taxon>
        <taxon>Psychidae</taxon>
        <taxon>Oiketicinae</taxon>
        <taxon>Eumeta</taxon>
    </lineage>
</organism>
<evidence type="ECO:0000313" key="3">
    <source>
        <dbReference type="Proteomes" id="UP000299102"/>
    </source>
</evidence>
<accession>A0A4C1YEQ4</accession>
<feature type="compositionally biased region" description="Basic residues" evidence="1">
    <location>
        <begin position="53"/>
        <end position="69"/>
    </location>
</feature>
<sequence length="103" mass="11499">MNAVADPAPVPATAPVLPSALTSPRQTRPRGGSSARSRRPPPTDTTQPTCRFIKGRRCSHERRKGKPRRTYAAVRQRRPLPVTCMRDLMCLRIRSKNAKPESL</sequence>
<dbReference type="AlphaFoldDB" id="A0A4C1YEQ4"/>
<dbReference type="Proteomes" id="UP000299102">
    <property type="component" value="Unassembled WGS sequence"/>
</dbReference>
<dbReference type="EMBL" id="BGZK01001214">
    <property type="protein sequence ID" value="GBP74596.1"/>
    <property type="molecule type" value="Genomic_DNA"/>
</dbReference>
<comment type="caution">
    <text evidence="2">The sequence shown here is derived from an EMBL/GenBank/DDBJ whole genome shotgun (WGS) entry which is preliminary data.</text>
</comment>
<name>A0A4C1YEQ4_EUMVA</name>
<feature type="compositionally biased region" description="Low complexity" evidence="1">
    <location>
        <begin position="1"/>
        <end position="20"/>
    </location>
</feature>
<keyword evidence="3" id="KW-1185">Reference proteome</keyword>
<proteinExistence type="predicted"/>
<gene>
    <name evidence="2" type="ORF">EVAR_49177_1</name>
</gene>
<evidence type="ECO:0000313" key="2">
    <source>
        <dbReference type="EMBL" id="GBP74596.1"/>
    </source>
</evidence>
<feature type="region of interest" description="Disordered" evidence="1">
    <location>
        <begin position="1"/>
        <end position="74"/>
    </location>
</feature>
<reference evidence="2 3" key="1">
    <citation type="journal article" date="2019" name="Commun. Biol.">
        <title>The bagworm genome reveals a unique fibroin gene that provides high tensile strength.</title>
        <authorList>
            <person name="Kono N."/>
            <person name="Nakamura H."/>
            <person name="Ohtoshi R."/>
            <person name="Tomita M."/>
            <person name="Numata K."/>
            <person name="Arakawa K."/>
        </authorList>
    </citation>
    <scope>NUCLEOTIDE SEQUENCE [LARGE SCALE GENOMIC DNA]</scope>
</reference>
<protein>
    <submittedName>
        <fullName evidence="2">Uncharacterized protein</fullName>
    </submittedName>
</protein>